<evidence type="ECO:0000313" key="1">
    <source>
        <dbReference type="EMBL" id="ETN41056.1"/>
    </source>
</evidence>
<sequence length="189" mass="20808">MCSPHQGRNRVSPLCRFGRLFEASDALDQIHAILNNTTEEDTIDVDELISAIQTSVNLQALLCEEIGDENQLYAGGLNLCQIGLLLTFEHGTKQPPAPDGSAHSSSEATTSLFTILSSLTDSVELFTLDIPTIDYNCLPPFVVFLAYKAAALATQRLWLDKDTNEGLRKLRILRKFLAVVGERWLSGSQ</sequence>
<evidence type="ECO:0000313" key="2">
    <source>
        <dbReference type="Proteomes" id="UP000030752"/>
    </source>
</evidence>
<protein>
    <submittedName>
        <fullName evidence="1">Uncharacterized protein</fullName>
    </submittedName>
</protein>
<organism evidence="1 2">
    <name type="scientific">Cyphellophora europaea (strain CBS 101466)</name>
    <name type="common">Phialophora europaea</name>
    <dbReference type="NCBI Taxonomy" id="1220924"/>
    <lineage>
        <taxon>Eukaryota</taxon>
        <taxon>Fungi</taxon>
        <taxon>Dikarya</taxon>
        <taxon>Ascomycota</taxon>
        <taxon>Pezizomycotina</taxon>
        <taxon>Eurotiomycetes</taxon>
        <taxon>Chaetothyriomycetidae</taxon>
        <taxon>Chaetothyriales</taxon>
        <taxon>Cyphellophoraceae</taxon>
        <taxon>Cyphellophora</taxon>
    </lineage>
</organism>
<reference evidence="1 2" key="1">
    <citation type="submission" date="2013-03" db="EMBL/GenBank/DDBJ databases">
        <title>The Genome Sequence of Phialophora europaea CBS 101466.</title>
        <authorList>
            <consortium name="The Broad Institute Genomics Platform"/>
            <person name="Cuomo C."/>
            <person name="de Hoog S."/>
            <person name="Gorbushina A."/>
            <person name="Walker B."/>
            <person name="Young S.K."/>
            <person name="Zeng Q."/>
            <person name="Gargeya S."/>
            <person name="Fitzgerald M."/>
            <person name="Haas B."/>
            <person name="Abouelleil A."/>
            <person name="Allen A.W."/>
            <person name="Alvarado L."/>
            <person name="Arachchi H.M."/>
            <person name="Berlin A.M."/>
            <person name="Chapman S.B."/>
            <person name="Gainer-Dewar J."/>
            <person name="Goldberg J."/>
            <person name="Griggs A."/>
            <person name="Gujja S."/>
            <person name="Hansen M."/>
            <person name="Howarth C."/>
            <person name="Imamovic A."/>
            <person name="Ireland A."/>
            <person name="Larimer J."/>
            <person name="McCowan C."/>
            <person name="Murphy C."/>
            <person name="Pearson M."/>
            <person name="Poon T.W."/>
            <person name="Priest M."/>
            <person name="Roberts A."/>
            <person name="Saif S."/>
            <person name="Shea T."/>
            <person name="Sisk P."/>
            <person name="Sykes S."/>
            <person name="Wortman J."/>
            <person name="Nusbaum C."/>
            <person name="Birren B."/>
        </authorList>
    </citation>
    <scope>NUCLEOTIDE SEQUENCE [LARGE SCALE GENOMIC DNA]</scope>
    <source>
        <strain evidence="1 2">CBS 101466</strain>
    </source>
</reference>
<dbReference type="RefSeq" id="XP_008715565.1">
    <property type="nucleotide sequence ID" value="XM_008717343.1"/>
</dbReference>
<dbReference type="GeneID" id="19970330"/>
<proteinExistence type="predicted"/>
<dbReference type="VEuPathDB" id="FungiDB:HMPREF1541_02991"/>
<dbReference type="EMBL" id="KB822719">
    <property type="protein sequence ID" value="ETN41056.1"/>
    <property type="molecule type" value="Genomic_DNA"/>
</dbReference>
<dbReference type="eggNOG" id="ENOG502SIXG">
    <property type="taxonomic scope" value="Eukaryota"/>
</dbReference>
<gene>
    <name evidence="1" type="ORF">HMPREF1541_02991</name>
</gene>
<keyword evidence="2" id="KW-1185">Reference proteome</keyword>
<dbReference type="STRING" id="1220924.W2RX23"/>
<name>W2RX23_CYPE1</name>
<dbReference type="HOGENOM" id="CLU_1434395_0_0_1"/>
<dbReference type="Proteomes" id="UP000030752">
    <property type="component" value="Unassembled WGS sequence"/>
</dbReference>
<dbReference type="AlphaFoldDB" id="W2RX23"/>
<dbReference type="InParanoid" id="W2RX23"/>
<dbReference type="OrthoDB" id="4159554at2759"/>
<accession>W2RX23</accession>